<reference evidence="1 2" key="1">
    <citation type="submission" date="2022-10" db="EMBL/GenBank/DDBJ databases">
        <title>The complete genomes of actinobacterial strains from the NBC collection.</title>
        <authorList>
            <person name="Joergensen T.S."/>
            <person name="Alvarez Arevalo M."/>
            <person name="Sterndorff E.B."/>
            <person name="Faurdal D."/>
            <person name="Vuksanovic O."/>
            <person name="Mourched A.-S."/>
            <person name="Charusanti P."/>
            <person name="Shaw S."/>
            <person name="Blin K."/>
            <person name="Weber T."/>
        </authorList>
    </citation>
    <scope>NUCLEOTIDE SEQUENCE [LARGE SCALE GENOMIC DNA]</scope>
    <source>
        <strain evidence="1 2">NBC_00456</strain>
    </source>
</reference>
<protein>
    <submittedName>
        <fullName evidence="1">Uncharacterized protein</fullName>
    </submittedName>
</protein>
<evidence type="ECO:0000313" key="1">
    <source>
        <dbReference type="EMBL" id="WUG92657.1"/>
    </source>
</evidence>
<keyword evidence="2" id="KW-1185">Reference proteome</keyword>
<gene>
    <name evidence="1" type="ORF">OHB29_06270</name>
</gene>
<evidence type="ECO:0000313" key="2">
    <source>
        <dbReference type="Proteomes" id="UP001341259"/>
    </source>
</evidence>
<dbReference type="EMBL" id="CP107906">
    <property type="protein sequence ID" value="WUG92657.1"/>
    <property type="molecule type" value="Genomic_DNA"/>
</dbReference>
<organism evidence="1 2">
    <name type="scientific">Streptomyces violaceus</name>
    <name type="common">Streptomyces venezuelae</name>
    <dbReference type="NCBI Taxonomy" id="1936"/>
    <lineage>
        <taxon>Bacteria</taxon>
        <taxon>Bacillati</taxon>
        <taxon>Actinomycetota</taxon>
        <taxon>Actinomycetes</taxon>
        <taxon>Kitasatosporales</taxon>
        <taxon>Streptomycetaceae</taxon>
        <taxon>Streptomyces</taxon>
    </lineage>
</organism>
<proteinExistence type="predicted"/>
<sequence>MKFSIQDGSSIEGVLTYDESEYGFSFSAQNGEALSERLGSEGVTSLLIGTLQLEVDIESRGVLFAWGYFPNVRGSVSKLSPPRCKSGRVFISSEHSLEPGVSIEVPGDKRRVEYDPSTGWIAIHLKNAADLELVRIANGTVLGIENGDLASVWLNPVFVTEE</sequence>
<name>A0ABZ1NMJ0_STRVL</name>
<accession>A0ABZ1NMJ0</accession>
<dbReference type="Proteomes" id="UP001341259">
    <property type="component" value="Chromosome"/>
</dbReference>
<dbReference type="RefSeq" id="WP_328337071.1">
    <property type="nucleotide sequence ID" value="NZ_CP107906.1"/>
</dbReference>